<dbReference type="AlphaFoldDB" id="M2R5W6"/>
<feature type="domain" description="Nephrocystin 3-like N-terminal" evidence="3">
    <location>
        <begin position="336"/>
        <end position="410"/>
    </location>
</feature>
<sequence>MDIVDLWEDALREYAERTGTDLATDPFTIQLKECDSVKSIMDILDEHTKAFSTFRKGDAKIKLLRTLKPIVTAVLALGPSETLGEGISVVGTSCHWQPAKAVVGAIVVLLRATKNVSLSYDSLVELLQCVSQFLGRTTIYTRMSLTIQMREILVKMLTNVISILALATKEVKQGRLRKFVRTLLGNTDVEDALTQLTRLSTTETQMVGLESLRLMSDLVASLNEHMKSSQESTGHVRGALKDIRSSMDAVGEVLNKIKDDSIARKHRSWLSPPDPSINHNVALRSYSNGTGTWFTDGDVMGEWKTTNSLLWIHGIPGSGKTILCCSQLLSGLWSSHSSGSQQPNERDLLQCLKTMLELLSDQDLYVIIDALDECPDDSLEEHSKRHGVLKLICEIIGWGSQNLHMCVSSRPEPDIRAALEALSPCAVSLHAEDGQAHEISAYVSSVIESQSAFQRWKPQDRALAIARLSEKANGMYVTLTLLSAQC</sequence>
<reference evidence="4 5" key="1">
    <citation type="journal article" date="2012" name="Proc. Natl. Acad. Sci. U.S.A.">
        <title>Comparative genomics of Ceriporiopsis subvermispora and Phanerochaete chrysosporium provide insight into selective ligninolysis.</title>
        <authorList>
            <person name="Fernandez-Fueyo E."/>
            <person name="Ruiz-Duenas F.J."/>
            <person name="Ferreira P."/>
            <person name="Floudas D."/>
            <person name="Hibbett D.S."/>
            <person name="Canessa P."/>
            <person name="Larrondo L.F."/>
            <person name="James T.Y."/>
            <person name="Seelenfreund D."/>
            <person name="Lobos S."/>
            <person name="Polanco R."/>
            <person name="Tello M."/>
            <person name="Honda Y."/>
            <person name="Watanabe T."/>
            <person name="Watanabe T."/>
            <person name="Ryu J.S."/>
            <person name="Kubicek C.P."/>
            <person name="Schmoll M."/>
            <person name="Gaskell J."/>
            <person name="Hammel K.E."/>
            <person name="St John F.J."/>
            <person name="Vanden Wymelenberg A."/>
            <person name="Sabat G."/>
            <person name="Splinter BonDurant S."/>
            <person name="Syed K."/>
            <person name="Yadav J.S."/>
            <person name="Doddapaneni H."/>
            <person name="Subramanian V."/>
            <person name="Lavin J.L."/>
            <person name="Oguiza J.A."/>
            <person name="Perez G."/>
            <person name="Pisabarro A.G."/>
            <person name="Ramirez L."/>
            <person name="Santoyo F."/>
            <person name="Master E."/>
            <person name="Coutinho P.M."/>
            <person name="Henrissat B."/>
            <person name="Lombard V."/>
            <person name="Magnuson J.K."/>
            <person name="Kuees U."/>
            <person name="Hori C."/>
            <person name="Igarashi K."/>
            <person name="Samejima M."/>
            <person name="Held B.W."/>
            <person name="Barry K.W."/>
            <person name="LaButti K.M."/>
            <person name="Lapidus A."/>
            <person name="Lindquist E.A."/>
            <person name="Lucas S.M."/>
            <person name="Riley R."/>
            <person name="Salamov A.A."/>
            <person name="Hoffmeister D."/>
            <person name="Schwenk D."/>
            <person name="Hadar Y."/>
            <person name="Yarden O."/>
            <person name="de Vries R.P."/>
            <person name="Wiebenga A."/>
            <person name="Stenlid J."/>
            <person name="Eastwood D."/>
            <person name="Grigoriev I.V."/>
            <person name="Berka R.M."/>
            <person name="Blanchette R.A."/>
            <person name="Kersten P."/>
            <person name="Martinez A.T."/>
            <person name="Vicuna R."/>
            <person name="Cullen D."/>
        </authorList>
    </citation>
    <scope>NUCLEOTIDE SEQUENCE [LARGE SCALE GENOMIC DNA]</scope>
    <source>
        <strain evidence="4 5">B</strain>
    </source>
</reference>
<accession>M2R5W6</accession>
<dbReference type="STRING" id="914234.M2R5W6"/>
<dbReference type="Pfam" id="PF24883">
    <property type="entry name" value="NPHP3_N"/>
    <property type="match status" value="2"/>
</dbReference>
<dbReference type="InterPro" id="IPR056884">
    <property type="entry name" value="NPHP3-like_N"/>
</dbReference>
<dbReference type="PANTHER" id="PTHR10039">
    <property type="entry name" value="AMELOGENIN"/>
    <property type="match status" value="1"/>
</dbReference>
<dbReference type="OrthoDB" id="448455at2759"/>
<feature type="domain" description="Fungal STAND N-terminal Goodbye" evidence="2">
    <location>
        <begin position="7"/>
        <end position="140"/>
    </location>
</feature>
<dbReference type="Pfam" id="PF17109">
    <property type="entry name" value="Goodbye"/>
    <property type="match status" value="1"/>
</dbReference>
<dbReference type="InterPro" id="IPR031350">
    <property type="entry name" value="Goodbye_dom"/>
</dbReference>
<feature type="domain" description="Nephrocystin 3-like N-terminal" evidence="3">
    <location>
        <begin position="289"/>
        <end position="326"/>
    </location>
</feature>
<evidence type="ECO:0000256" key="1">
    <source>
        <dbReference type="ARBA" id="ARBA00022737"/>
    </source>
</evidence>
<keyword evidence="1" id="KW-0677">Repeat</keyword>
<name>M2R5W6_CERS8</name>
<dbReference type="Proteomes" id="UP000016930">
    <property type="component" value="Unassembled WGS sequence"/>
</dbReference>
<evidence type="ECO:0000313" key="4">
    <source>
        <dbReference type="EMBL" id="EMD34301.1"/>
    </source>
</evidence>
<gene>
    <name evidence="4" type="ORF">CERSUDRAFT_75873</name>
</gene>
<evidence type="ECO:0000313" key="5">
    <source>
        <dbReference type="Proteomes" id="UP000016930"/>
    </source>
</evidence>
<dbReference type="HOGENOM" id="CLU_011469_0_0_1"/>
<organism evidence="4 5">
    <name type="scientific">Ceriporiopsis subvermispora (strain B)</name>
    <name type="common">White-rot fungus</name>
    <name type="synonym">Gelatoporia subvermispora</name>
    <dbReference type="NCBI Taxonomy" id="914234"/>
    <lineage>
        <taxon>Eukaryota</taxon>
        <taxon>Fungi</taxon>
        <taxon>Dikarya</taxon>
        <taxon>Basidiomycota</taxon>
        <taxon>Agaricomycotina</taxon>
        <taxon>Agaricomycetes</taxon>
        <taxon>Polyporales</taxon>
        <taxon>Gelatoporiaceae</taxon>
        <taxon>Gelatoporia</taxon>
    </lineage>
</organism>
<evidence type="ECO:0000259" key="2">
    <source>
        <dbReference type="Pfam" id="PF17109"/>
    </source>
</evidence>
<evidence type="ECO:0000259" key="3">
    <source>
        <dbReference type="Pfam" id="PF24883"/>
    </source>
</evidence>
<dbReference type="EMBL" id="KB445803">
    <property type="protein sequence ID" value="EMD34301.1"/>
    <property type="molecule type" value="Genomic_DNA"/>
</dbReference>
<keyword evidence="5" id="KW-1185">Reference proteome</keyword>
<proteinExistence type="predicted"/>
<protein>
    <submittedName>
        <fullName evidence="4">Uncharacterized protein</fullName>
    </submittedName>
</protein>